<keyword evidence="3" id="KW-1185">Reference proteome</keyword>
<evidence type="ECO:0000256" key="1">
    <source>
        <dbReference type="SAM" id="MobiDB-lite"/>
    </source>
</evidence>
<feature type="compositionally biased region" description="Polar residues" evidence="1">
    <location>
        <begin position="152"/>
        <end position="170"/>
    </location>
</feature>
<reference evidence="2 3" key="1">
    <citation type="journal article" date="2016" name="Nat. Commun.">
        <title>Ectomycorrhizal ecology is imprinted in the genome of the dominant symbiotic fungus Cenococcum geophilum.</title>
        <authorList>
            <consortium name="DOE Joint Genome Institute"/>
            <person name="Peter M."/>
            <person name="Kohler A."/>
            <person name="Ohm R.A."/>
            <person name="Kuo A."/>
            <person name="Krutzmann J."/>
            <person name="Morin E."/>
            <person name="Arend M."/>
            <person name="Barry K.W."/>
            <person name="Binder M."/>
            <person name="Choi C."/>
            <person name="Clum A."/>
            <person name="Copeland A."/>
            <person name="Grisel N."/>
            <person name="Haridas S."/>
            <person name="Kipfer T."/>
            <person name="LaButti K."/>
            <person name="Lindquist E."/>
            <person name="Lipzen A."/>
            <person name="Maire R."/>
            <person name="Meier B."/>
            <person name="Mihaltcheva S."/>
            <person name="Molinier V."/>
            <person name="Murat C."/>
            <person name="Poggeler S."/>
            <person name="Quandt C.A."/>
            <person name="Sperisen C."/>
            <person name="Tritt A."/>
            <person name="Tisserant E."/>
            <person name="Crous P.W."/>
            <person name="Henrissat B."/>
            <person name="Nehls U."/>
            <person name="Egli S."/>
            <person name="Spatafora J.W."/>
            <person name="Grigoriev I.V."/>
            <person name="Martin F.M."/>
        </authorList>
    </citation>
    <scope>NUCLEOTIDE SEQUENCE [LARGE SCALE GENOMIC DNA]</scope>
    <source>
        <strain evidence="2 3">CBS 459.81</strain>
    </source>
</reference>
<evidence type="ECO:0000313" key="3">
    <source>
        <dbReference type="Proteomes" id="UP000250266"/>
    </source>
</evidence>
<sequence length="177" mass="19730">MTLDATQVVLFLTRSADRSGWTPERVPRGPKSSLFHPHLFHCEAHGSLSSARPSTRTTRQQHEPTGTDNSEKGVEGPLSTSLRAACPAGGSILRGIRAVTRAKQHHFQPGQRTARRHQNRVHGGEMEQREEARRAMLLQVQLVLASEHNHSRLPSSSTAERNGTRRTYYNQHHPAKG</sequence>
<evidence type="ECO:0000313" key="2">
    <source>
        <dbReference type="EMBL" id="OCK74531.1"/>
    </source>
</evidence>
<accession>A0A8E2DZT5</accession>
<proteinExistence type="predicted"/>
<feature type="compositionally biased region" description="Polar residues" evidence="1">
    <location>
        <begin position="47"/>
        <end position="68"/>
    </location>
</feature>
<dbReference type="AlphaFoldDB" id="A0A8E2DZT5"/>
<feature type="region of interest" description="Disordered" evidence="1">
    <location>
        <begin position="148"/>
        <end position="177"/>
    </location>
</feature>
<gene>
    <name evidence="2" type="ORF">K432DRAFT_196141</name>
</gene>
<dbReference type="Proteomes" id="UP000250266">
    <property type="component" value="Unassembled WGS sequence"/>
</dbReference>
<protein>
    <submittedName>
        <fullName evidence="2">Uncharacterized protein</fullName>
    </submittedName>
</protein>
<name>A0A8E2DZT5_9PEZI</name>
<feature type="region of interest" description="Disordered" evidence="1">
    <location>
        <begin position="46"/>
        <end position="77"/>
    </location>
</feature>
<dbReference type="EMBL" id="KV745460">
    <property type="protein sequence ID" value="OCK74531.1"/>
    <property type="molecule type" value="Genomic_DNA"/>
</dbReference>
<organism evidence="2 3">
    <name type="scientific">Lepidopterella palustris CBS 459.81</name>
    <dbReference type="NCBI Taxonomy" id="1314670"/>
    <lineage>
        <taxon>Eukaryota</taxon>
        <taxon>Fungi</taxon>
        <taxon>Dikarya</taxon>
        <taxon>Ascomycota</taxon>
        <taxon>Pezizomycotina</taxon>
        <taxon>Dothideomycetes</taxon>
        <taxon>Pleosporomycetidae</taxon>
        <taxon>Mytilinidiales</taxon>
        <taxon>Argynnaceae</taxon>
        <taxon>Lepidopterella</taxon>
    </lineage>
</organism>